<dbReference type="AlphaFoldDB" id="A0A087HSK5"/>
<evidence type="ECO:0000256" key="2">
    <source>
        <dbReference type="ARBA" id="ARBA00022525"/>
    </source>
</evidence>
<dbReference type="OMA" id="FIQVWNI"/>
<dbReference type="Pfam" id="PF01657">
    <property type="entry name" value="Stress-antifung"/>
    <property type="match status" value="2"/>
</dbReference>
<keyword evidence="4" id="KW-0677">Repeat</keyword>
<evidence type="ECO:0000313" key="8">
    <source>
        <dbReference type="Proteomes" id="UP000029120"/>
    </source>
</evidence>
<feature type="domain" description="Gnk2-homologous" evidence="6">
    <location>
        <begin position="39"/>
        <end position="141"/>
    </location>
</feature>
<keyword evidence="2" id="KW-0964">Secreted</keyword>
<evidence type="ECO:0000256" key="5">
    <source>
        <dbReference type="ARBA" id="ARBA00038515"/>
    </source>
</evidence>
<keyword evidence="8" id="KW-1185">Reference proteome</keyword>
<reference evidence="8" key="1">
    <citation type="journal article" date="2015" name="Nat. Plants">
        <title>Genome expansion of Arabis alpina linked with retrotransposition and reduced symmetric DNA methylation.</title>
        <authorList>
            <person name="Willing E.M."/>
            <person name="Rawat V."/>
            <person name="Mandakova T."/>
            <person name="Maumus F."/>
            <person name="James G.V."/>
            <person name="Nordstroem K.J."/>
            <person name="Becker C."/>
            <person name="Warthmann N."/>
            <person name="Chica C."/>
            <person name="Szarzynska B."/>
            <person name="Zytnicki M."/>
            <person name="Albani M.C."/>
            <person name="Kiefer C."/>
            <person name="Bergonzi S."/>
            <person name="Castaings L."/>
            <person name="Mateos J.L."/>
            <person name="Berns M.C."/>
            <person name="Bujdoso N."/>
            <person name="Piofczyk T."/>
            <person name="de Lorenzo L."/>
            <person name="Barrero-Sicilia C."/>
            <person name="Mateos I."/>
            <person name="Piednoel M."/>
            <person name="Hagmann J."/>
            <person name="Chen-Min-Tao R."/>
            <person name="Iglesias-Fernandez R."/>
            <person name="Schuster S.C."/>
            <person name="Alonso-Blanco C."/>
            <person name="Roudier F."/>
            <person name="Carbonero P."/>
            <person name="Paz-Ares J."/>
            <person name="Davis S.J."/>
            <person name="Pecinka A."/>
            <person name="Quesneville H."/>
            <person name="Colot V."/>
            <person name="Lysak M.A."/>
            <person name="Weigel D."/>
            <person name="Coupland G."/>
            <person name="Schneeberger K."/>
        </authorList>
    </citation>
    <scope>NUCLEOTIDE SEQUENCE [LARGE SCALE GENOMIC DNA]</scope>
    <source>
        <strain evidence="8">cv. Pajares</strain>
    </source>
</reference>
<feature type="domain" description="Gnk2-homologous" evidence="6">
    <location>
        <begin position="147"/>
        <end position="256"/>
    </location>
</feature>
<dbReference type="PANTHER" id="PTHR32411">
    <property type="entry name" value="CYSTEINE-RICH REPEAT SECRETORY PROTEIN 38-RELATED"/>
    <property type="match status" value="1"/>
</dbReference>
<keyword evidence="3" id="KW-0732">Signal</keyword>
<dbReference type="eggNOG" id="ENOG502QPWH">
    <property type="taxonomic scope" value="Eukaryota"/>
</dbReference>
<protein>
    <recommendedName>
        <fullName evidence="6">Gnk2-homologous domain-containing protein</fullName>
    </recommendedName>
</protein>
<dbReference type="PROSITE" id="PS51473">
    <property type="entry name" value="GNK2"/>
    <property type="match status" value="2"/>
</dbReference>
<dbReference type="CDD" id="cd23509">
    <property type="entry name" value="Gnk2-like"/>
    <property type="match status" value="2"/>
</dbReference>
<dbReference type="GO" id="GO:0005576">
    <property type="term" value="C:extracellular region"/>
    <property type="evidence" value="ECO:0007669"/>
    <property type="project" value="UniProtKB-SubCell"/>
</dbReference>
<name>A0A087HSK5_ARAAL</name>
<evidence type="ECO:0000256" key="3">
    <source>
        <dbReference type="ARBA" id="ARBA00022729"/>
    </source>
</evidence>
<evidence type="ECO:0000256" key="4">
    <source>
        <dbReference type="ARBA" id="ARBA00022737"/>
    </source>
</evidence>
<dbReference type="OrthoDB" id="1909574at2759"/>
<evidence type="ECO:0000259" key="6">
    <source>
        <dbReference type="PROSITE" id="PS51473"/>
    </source>
</evidence>
<accession>A0A087HSK5</accession>
<dbReference type="Gramene" id="KFK45107">
    <property type="protein sequence ID" value="KFK45107"/>
    <property type="gene ID" value="AALP_AA1G345400"/>
</dbReference>
<gene>
    <name evidence="7" type="ordered locus">AALP_Aa1g345400</name>
</gene>
<organism evidence="7 8">
    <name type="scientific">Arabis alpina</name>
    <name type="common">Alpine rock-cress</name>
    <dbReference type="NCBI Taxonomy" id="50452"/>
    <lineage>
        <taxon>Eukaryota</taxon>
        <taxon>Viridiplantae</taxon>
        <taxon>Streptophyta</taxon>
        <taxon>Embryophyta</taxon>
        <taxon>Tracheophyta</taxon>
        <taxon>Spermatophyta</taxon>
        <taxon>Magnoliopsida</taxon>
        <taxon>eudicotyledons</taxon>
        <taxon>Gunneridae</taxon>
        <taxon>Pentapetalae</taxon>
        <taxon>rosids</taxon>
        <taxon>malvids</taxon>
        <taxon>Brassicales</taxon>
        <taxon>Brassicaceae</taxon>
        <taxon>Arabideae</taxon>
        <taxon>Arabis</taxon>
    </lineage>
</organism>
<comment type="subcellular location">
    <subcellularLocation>
        <location evidence="1">Secreted</location>
    </subcellularLocation>
</comment>
<dbReference type="Proteomes" id="UP000029120">
    <property type="component" value="Chromosome 1"/>
</dbReference>
<dbReference type="PANTHER" id="PTHR32411:SF54">
    <property type="entry name" value="CYSTEINE-RICH REPEAT SECRETORY PROTEIN 29-RELATED"/>
    <property type="match status" value="1"/>
</dbReference>
<evidence type="ECO:0000256" key="1">
    <source>
        <dbReference type="ARBA" id="ARBA00004613"/>
    </source>
</evidence>
<dbReference type="EMBL" id="CM002869">
    <property type="protein sequence ID" value="KFK45107.1"/>
    <property type="molecule type" value="Genomic_DNA"/>
</dbReference>
<proteinExistence type="inferred from homology"/>
<evidence type="ECO:0000313" key="7">
    <source>
        <dbReference type="EMBL" id="KFK45107.1"/>
    </source>
</evidence>
<dbReference type="Gene3D" id="3.30.430.20">
    <property type="entry name" value="Gnk2 domain, C-X8-C-X2-C motif"/>
    <property type="match status" value="2"/>
</dbReference>
<comment type="similarity">
    <text evidence="5">Belongs to the cysteine-rich repeat secretory protein family.</text>
</comment>
<dbReference type="InterPro" id="IPR038408">
    <property type="entry name" value="GNK2_sf"/>
</dbReference>
<dbReference type="InterPro" id="IPR002902">
    <property type="entry name" value="GNK2"/>
</dbReference>
<sequence length="257" mass="29130">MFSSSNISKRLGLVYIFVVLAIQLLHLRTVSSLNTTNAFLHHKCISSQGEYKTGSEYEKNLNQLIHSTSKGNFRNGFEQVSLGEGPDSVTLKYQCRGDTYGPKCRSCYTTALSMLRRKCPRNKGKIIWYDQCLIKISSIGSDGKIDYANNICMTNAKNVSDPDAYWNSFIRFISKLNTKATGYYGNLSNGMYTTGEGMFGTEKVYGMVQCTKDLNSLNCQVCLDWIMTKESRCCYEKQGGRVFSTTCNYRYEVYPFI</sequence>
<dbReference type="InterPro" id="IPR050581">
    <property type="entry name" value="CRR_secretory_protein"/>
</dbReference>